<protein>
    <submittedName>
        <fullName evidence="1">Uncharacterized protein</fullName>
    </submittedName>
</protein>
<dbReference type="InterPro" id="IPR023214">
    <property type="entry name" value="HAD_sf"/>
</dbReference>
<organism evidence="1">
    <name type="scientific">uncultured Rubrobacteraceae bacterium</name>
    <dbReference type="NCBI Taxonomy" id="349277"/>
    <lineage>
        <taxon>Bacteria</taxon>
        <taxon>Bacillati</taxon>
        <taxon>Actinomycetota</taxon>
        <taxon>Rubrobacteria</taxon>
        <taxon>Rubrobacterales</taxon>
        <taxon>Rubrobacteraceae</taxon>
        <taxon>environmental samples</taxon>
    </lineage>
</organism>
<dbReference type="InterPro" id="IPR036412">
    <property type="entry name" value="HAD-like_sf"/>
</dbReference>
<sequence length="117" mass="12666">MNVFFDVQGTLLTMEEVPRPHAREAFLMLKEAGHDLYLWSSGGAGYAATAADLLGVANLVEGYFDKRREPGVPVDFAVDDDASVVEAHGGYRVTPFDGDPHDEELLRVAEAVEASKG</sequence>
<proteinExistence type="predicted"/>
<dbReference type="EMBL" id="CADCUT010000028">
    <property type="protein sequence ID" value="CAA9389114.1"/>
    <property type="molecule type" value="Genomic_DNA"/>
</dbReference>
<dbReference type="SUPFAM" id="SSF56784">
    <property type="entry name" value="HAD-like"/>
    <property type="match status" value="1"/>
</dbReference>
<name>A0A6J4NN97_9ACTN</name>
<reference evidence="1" key="1">
    <citation type="submission" date="2020-02" db="EMBL/GenBank/DDBJ databases">
        <authorList>
            <person name="Meier V. D."/>
        </authorList>
    </citation>
    <scope>NUCLEOTIDE SEQUENCE</scope>
    <source>
        <strain evidence="1">AVDCRST_MAG03</strain>
    </source>
</reference>
<gene>
    <name evidence="1" type="ORF">AVDCRST_MAG03-467</name>
</gene>
<dbReference type="Gene3D" id="3.40.50.1000">
    <property type="entry name" value="HAD superfamily/HAD-like"/>
    <property type="match status" value="1"/>
</dbReference>
<evidence type="ECO:0000313" key="1">
    <source>
        <dbReference type="EMBL" id="CAA9389114.1"/>
    </source>
</evidence>
<accession>A0A6J4NN97</accession>
<dbReference type="AlphaFoldDB" id="A0A6J4NN97"/>